<keyword evidence="5 10" id="KW-0317">Glutathione biosynthesis</keyword>
<evidence type="ECO:0000256" key="5">
    <source>
        <dbReference type="ARBA" id="ARBA00022684"/>
    </source>
</evidence>
<evidence type="ECO:0000256" key="3">
    <source>
        <dbReference type="ARBA" id="ARBA00012220"/>
    </source>
</evidence>
<comment type="catalytic activity">
    <reaction evidence="10">
        <text>L-cysteine + L-glutamate + ATP = gamma-L-glutamyl-L-cysteine + ADP + phosphate + H(+)</text>
        <dbReference type="Rhea" id="RHEA:13285"/>
        <dbReference type="ChEBI" id="CHEBI:15378"/>
        <dbReference type="ChEBI" id="CHEBI:29985"/>
        <dbReference type="ChEBI" id="CHEBI:30616"/>
        <dbReference type="ChEBI" id="CHEBI:35235"/>
        <dbReference type="ChEBI" id="CHEBI:43474"/>
        <dbReference type="ChEBI" id="CHEBI:58173"/>
        <dbReference type="ChEBI" id="CHEBI:456216"/>
        <dbReference type="EC" id="6.3.2.2"/>
    </reaction>
</comment>
<sequence length="727" mass="80472">MGLLSQGTPLPWSDARKYAHHVRTHGIQQFLATYHANKCVGRRGALKWGDEVEYMLVHFDQASNNATLSLRGYDVLTELMRDEEEAIKHGRHVDLLWRPEYARYMLEGTPGLPYGLQAVELLKVEENMRLRRQTAETLLRDNEFLASITVFPRLGSRDGAPFLTPHFDMSTDAVRAAAAPASTSLFIPDAAINPHPRFRTLTQNIRERRGAKVAINLPIYRDVKTPSPFRDPVVAAAGVYGKSPDGICPPATAENQIYMDCMCFGMGCSCLQLTLQASHMCEARRLYDQLGVVAPIMLALTAASPVFRGYLADVDCRWNVIAGAVDDRTPAERGLAPPTPFTVSAWDGKAYVPTTVTPRRIPKSRYDSISTYLSTTADARYNDIDLVIDADIEARLRKDGVDPLLARHLAHLFIRDPLVLYRELLDQDDSVAMDHFENIQSTNWQTMRFKPPPTAHPDLGWRVEFRSMEAQLTDFENAAFSVFIVLLSRVILCLDLDLYLPLSLVDKNMQIAQTRDAVLTGKFWFRHAGVYDPARNAPAAAAECCRRTATARPPVPVPADDCPGCATFAPRSRSNSPLRRLVETAATAASAASAAASATSSPPRSPSPASVDGDSAPATWSLLSMDEIINGNSAGVLGLVPLVRMFLDTLEVPVDVRTRVDAYLQLIADRAAGKVATNANWLRQQYMAHPEYKKDSVVTSKMVYDVLLKARQVTKDDVPVRVPPVRF</sequence>
<evidence type="ECO:0000256" key="2">
    <source>
        <dbReference type="ARBA" id="ARBA00008100"/>
    </source>
</evidence>
<reference evidence="13" key="2">
    <citation type="submission" date="2009-11" db="EMBL/GenBank/DDBJ databases">
        <title>The Genome Sequence of Allomyces macrogynus strain ATCC 38327.</title>
        <authorList>
            <consortium name="The Broad Institute Genome Sequencing Platform"/>
            <person name="Russ C."/>
            <person name="Cuomo C."/>
            <person name="Shea T."/>
            <person name="Young S.K."/>
            <person name="Zeng Q."/>
            <person name="Koehrsen M."/>
            <person name="Haas B."/>
            <person name="Borodovsky M."/>
            <person name="Guigo R."/>
            <person name="Alvarado L."/>
            <person name="Berlin A."/>
            <person name="Borenstein D."/>
            <person name="Chen Z."/>
            <person name="Engels R."/>
            <person name="Freedman E."/>
            <person name="Gellesch M."/>
            <person name="Goldberg J."/>
            <person name="Griggs A."/>
            <person name="Gujja S."/>
            <person name="Heiman D."/>
            <person name="Hepburn T."/>
            <person name="Howarth C."/>
            <person name="Jen D."/>
            <person name="Larson L."/>
            <person name="Lewis B."/>
            <person name="Mehta T."/>
            <person name="Park D."/>
            <person name="Pearson M."/>
            <person name="Roberts A."/>
            <person name="Saif S."/>
            <person name="Shenoy N."/>
            <person name="Sisk P."/>
            <person name="Stolte C."/>
            <person name="Sykes S."/>
            <person name="Walk T."/>
            <person name="White J."/>
            <person name="Yandava C."/>
            <person name="Burger G."/>
            <person name="Gray M.W."/>
            <person name="Holland P.W.H."/>
            <person name="King N."/>
            <person name="Lang F.B.F."/>
            <person name="Roger A.J."/>
            <person name="Ruiz-Trillo I."/>
            <person name="Lander E."/>
            <person name="Nusbaum C."/>
        </authorList>
    </citation>
    <scope>NUCLEOTIDE SEQUENCE [LARGE SCALE GENOMIC DNA]</scope>
    <source>
        <strain evidence="13">ATCC 38327</strain>
    </source>
</reference>
<dbReference type="EC" id="6.3.2.2" evidence="3 10"/>
<evidence type="ECO:0000256" key="6">
    <source>
        <dbReference type="ARBA" id="ARBA00022741"/>
    </source>
</evidence>
<dbReference type="PANTHER" id="PTHR11164:SF0">
    <property type="entry name" value="GLUTAMATE--CYSTEINE LIGASE CATALYTIC SUBUNIT"/>
    <property type="match status" value="1"/>
</dbReference>
<keyword evidence="4 10" id="KW-0436">Ligase</keyword>
<keyword evidence="13" id="KW-1185">Reference proteome</keyword>
<protein>
    <recommendedName>
        <fullName evidence="3 10">Glutamate--cysteine ligase</fullName>
        <ecNumber evidence="3 10">6.3.2.2</ecNumber>
    </recommendedName>
    <alternativeName>
        <fullName evidence="9 10">Gamma-ECS</fullName>
    </alternativeName>
    <alternativeName>
        <fullName evidence="8 10">Gamma-glutamylcysteine synthetase</fullName>
    </alternativeName>
</protein>
<reference evidence="12 13" key="1">
    <citation type="submission" date="2009-11" db="EMBL/GenBank/DDBJ databases">
        <title>Annotation of Allomyces macrogynus ATCC 38327.</title>
        <authorList>
            <consortium name="The Broad Institute Genome Sequencing Platform"/>
            <person name="Russ C."/>
            <person name="Cuomo C."/>
            <person name="Burger G."/>
            <person name="Gray M.W."/>
            <person name="Holland P.W.H."/>
            <person name="King N."/>
            <person name="Lang F.B.F."/>
            <person name="Roger A.J."/>
            <person name="Ruiz-Trillo I."/>
            <person name="Young S.K."/>
            <person name="Zeng Q."/>
            <person name="Gargeya S."/>
            <person name="Fitzgerald M."/>
            <person name="Haas B."/>
            <person name="Abouelleil A."/>
            <person name="Alvarado L."/>
            <person name="Arachchi H.M."/>
            <person name="Berlin A."/>
            <person name="Chapman S.B."/>
            <person name="Gearin G."/>
            <person name="Goldberg J."/>
            <person name="Griggs A."/>
            <person name="Gujja S."/>
            <person name="Hansen M."/>
            <person name="Heiman D."/>
            <person name="Howarth C."/>
            <person name="Larimer J."/>
            <person name="Lui A."/>
            <person name="MacDonald P.J.P."/>
            <person name="McCowen C."/>
            <person name="Montmayeur A."/>
            <person name="Murphy C."/>
            <person name="Neiman D."/>
            <person name="Pearson M."/>
            <person name="Priest M."/>
            <person name="Roberts A."/>
            <person name="Saif S."/>
            <person name="Shea T."/>
            <person name="Sisk P."/>
            <person name="Stolte C."/>
            <person name="Sykes S."/>
            <person name="Wortman J."/>
            <person name="Nusbaum C."/>
            <person name="Birren B."/>
        </authorList>
    </citation>
    <scope>NUCLEOTIDE SEQUENCE [LARGE SCALE GENOMIC DNA]</scope>
    <source>
        <strain evidence="12 13">ATCC 38327</strain>
    </source>
</reference>
<evidence type="ECO:0000313" key="12">
    <source>
        <dbReference type="EMBL" id="KNE72202.1"/>
    </source>
</evidence>
<feature type="compositionally biased region" description="Low complexity" evidence="11">
    <location>
        <begin position="593"/>
        <end position="610"/>
    </location>
</feature>
<dbReference type="EMBL" id="GG745377">
    <property type="protein sequence ID" value="KNE72202.1"/>
    <property type="molecule type" value="Genomic_DNA"/>
</dbReference>
<dbReference type="Pfam" id="PF03074">
    <property type="entry name" value="GCS"/>
    <property type="match status" value="1"/>
</dbReference>
<evidence type="ECO:0000256" key="4">
    <source>
        <dbReference type="ARBA" id="ARBA00022598"/>
    </source>
</evidence>
<dbReference type="AlphaFoldDB" id="A0A0L0TBR3"/>
<dbReference type="SUPFAM" id="SSF55931">
    <property type="entry name" value="Glutamine synthetase/guanido kinase"/>
    <property type="match status" value="1"/>
</dbReference>
<evidence type="ECO:0000256" key="9">
    <source>
        <dbReference type="ARBA" id="ARBA00032122"/>
    </source>
</evidence>
<dbReference type="GO" id="GO:0017109">
    <property type="term" value="C:glutamate-cysteine ligase complex"/>
    <property type="evidence" value="ECO:0007669"/>
    <property type="project" value="TreeGrafter"/>
</dbReference>
<dbReference type="GO" id="GO:0005524">
    <property type="term" value="F:ATP binding"/>
    <property type="evidence" value="ECO:0007669"/>
    <property type="project" value="UniProtKB-UniRule"/>
</dbReference>
<comment type="pathway">
    <text evidence="1 10">Sulfur metabolism; glutathione biosynthesis; glutathione from L-cysteine and L-glutamate: step 1/2.</text>
</comment>
<dbReference type="GO" id="GO:0004357">
    <property type="term" value="F:glutamate-cysteine ligase activity"/>
    <property type="evidence" value="ECO:0007669"/>
    <property type="project" value="UniProtKB-UniRule"/>
</dbReference>
<evidence type="ECO:0000313" key="13">
    <source>
        <dbReference type="Proteomes" id="UP000054350"/>
    </source>
</evidence>
<proteinExistence type="inferred from homology"/>
<dbReference type="eggNOG" id="KOG3754">
    <property type="taxonomic scope" value="Eukaryota"/>
</dbReference>
<dbReference type="FunFam" id="3.30.590.50:FF:000002">
    <property type="entry name" value="Glutamate--cysteine ligase catalytic subunit"/>
    <property type="match status" value="1"/>
</dbReference>
<dbReference type="Gene3D" id="3.30.590.50">
    <property type="match status" value="2"/>
</dbReference>
<accession>A0A0L0TBR3</accession>
<dbReference type="UniPathway" id="UPA00142">
    <property type="reaction ID" value="UER00209"/>
</dbReference>
<dbReference type="Gene3D" id="1.10.8.960">
    <property type="match status" value="1"/>
</dbReference>
<evidence type="ECO:0000256" key="7">
    <source>
        <dbReference type="ARBA" id="ARBA00022840"/>
    </source>
</evidence>
<evidence type="ECO:0000256" key="1">
    <source>
        <dbReference type="ARBA" id="ARBA00005006"/>
    </source>
</evidence>
<dbReference type="Proteomes" id="UP000054350">
    <property type="component" value="Unassembled WGS sequence"/>
</dbReference>
<evidence type="ECO:0000256" key="8">
    <source>
        <dbReference type="ARBA" id="ARBA00030585"/>
    </source>
</evidence>
<keyword evidence="6 10" id="KW-0547">Nucleotide-binding</keyword>
<dbReference type="InterPro" id="IPR014746">
    <property type="entry name" value="Gln_synth/guanido_kin_cat_dom"/>
</dbReference>
<evidence type="ECO:0000256" key="11">
    <source>
        <dbReference type="SAM" id="MobiDB-lite"/>
    </source>
</evidence>
<name>A0A0L0TBR3_ALLM3</name>
<dbReference type="PANTHER" id="PTHR11164">
    <property type="entry name" value="GLUTAMATE CYSTEINE LIGASE"/>
    <property type="match status" value="1"/>
</dbReference>
<dbReference type="VEuPathDB" id="FungiDB:AMAG_16686"/>
<dbReference type="OMA" id="IAHMFIR"/>
<feature type="region of interest" description="Disordered" evidence="11">
    <location>
        <begin position="593"/>
        <end position="613"/>
    </location>
</feature>
<organism evidence="12 13">
    <name type="scientific">Allomyces macrogynus (strain ATCC 38327)</name>
    <name type="common">Allomyces javanicus var. macrogynus</name>
    <dbReference type="NCBI Taxonomy" id="578462"/>
    <lineage>
        <taxon>Eukaryota</taxon>
        <taxon>Fungi</taxon>
        <taxon>Fungi incertae sedis</taxon>
        <taxon>Blastocladiomycota</taxon>
        <taxon>Blastocladiomycetes</taxon>
        <taxon>Blastocladiales</taxon>
        <taxon>Blastocladiaceae</taxon>
        <taxon>Allomyces</taxon>
    </lineage>
</organism>
<dbReference type="OrthoDB" id="7939818at2759"/>
<evidence type="ECO:0000256" key="10">
    <source>
        <dbReference type="RuleBase" id="RU367135"/>
    </source>
</evidence>
<dbReference type="InterPro" id="IPR004308">
    <property type="entry name" value="GCS"/>
</dbReference>
<keyword evidence="7 10" id="KW-0067">ATP-binding</keyword>
<dbReference type="GO" id="GO:0006750">
    <property type="term" value="P:glutathione biosynthetic process"/>
    <property type="evidence" value="ECO:0007669"/>
    <property type="project" value="UniProtKB-UniRule"/>
</dbReference>
<dbReference type="STRING" id="578462.A0A0L0TBR3"/>
<comment type="similarity">
    <text evidence="2 10">Belongs to the glutamate--cysteine ligase type 3 family.</text>
</comment>
<gene>
    <name evidence="12" type="ORF">AMAG_16686</name>
</gene>